<dbReference type="STRING" id="658196.A0A397SVG2"/>
<evidence type="ECO:0008006" key="4">
    <source>
        <dbReference type="Google" id="ProtNLM"/>
    </source>
</evidence>
<name>A0A397SVG2_9GLOM</name>
<dbReference type="OrthoDB" id="1932706at2759"/>
<evidence type="ECO:0000313" key="2">
    <source>
        <dbReference type="EMBL" id="RIA86724.1"/>
    </source>
</evidence>
<dbReference type="AlphaFoldDB" id="A0A397SVG2"/>
<keyword evidence="3" id="KW-1185">Reference proteome</keyword>
<accession>A0A397SVG2</accession>
<feature type="compositionally biased region" description="Polar residues" evidence="1">
    <location>
        <begin position="119"/>
        <end position="130"/>
    </location>
</feature>
<feature type="region of interest" description="Disordered" evidence="1">
    <location>
        <begin position="590"/>
        <end position="619"/>
    </location>
</feature>
<feature type="region of interest" description="Disordered" evidence="1">
    <location>
        <begin position="312"/>
        <end position="356"/>
    </location>
</feature>
<evidence type="ECO:0000256" key="1">
    <source>
        <dbReference type="SAM" id="MobiDB-lite"/>
    </source>
</evidence>
<feature type="compositionally biased region" description="Polar residues" evidence="1">
    <location>
        <begin position="142"/>
        <end position="152"/>
    </location>
</feature>
<evidence type="ECO:0000313" key="3">
    <source>
        <dbReference type="Proteomes" id="UP000265703"/>
    </source>
</evidence>
<organism evidence="2 3">
    <name type="scientific">Glomus cerebriforme</name>
    <dbReference type="NCBI Taxonomy" id="658196"/>
    <lineage>
        <taxon>Eukaryota</taxon>
        <taxon>Fungi</taxon>
        <taxon>Fungi incertae sedis</taxon>
        <taxon>Mucoromycota</taxon>
        <taxon>Glomeromycotina</taxon>
        <taxon>Glomeromycetes</taxon>
        <taxon>Glomerales</taxon>
        <taxon>Glomeraceae</taxon>
        <taxon>Glomus</taxon>
    </lineage>
</organism>
<feature type="compositionally biased region" description="Polar residues" evidence="1">
    <location>
        <begin position="328"/>
        <end position="356"/>
    </location>
</feature>
<dbReference type="Proteomes" id="UP000265703">
    <property type="component" value="Unassembled WGS sequence"/>
</dbReference>
<reference evidence="2 3" key="1">
    <citation type="submission" date="2018-06" db="EMBL/GenBank/DDBJ databases">
        <title>Comparative genomics reveals the genomic features of Rhizophagus irregularis, R. cerebriforme, R. diaphanum and Gigaspora rosea, and their symbiotic lifestyle signature.</title>
        <authorList>
            <person name="Morin E."/>
            <person name="San Clemente H."/>
            <person name="Chen E.C.H."/>
            <person name="De La Providencia I."/>
            <person name="Hainaut M."/>
            <person name="Kuo A."/>
            <person name="Kohler A."/>
            <person name="Murat C."/>
            <person name="Tang N."/>
            <person name="Roy S."/>
            <person name="Loubradou J."/>
            <person name="Henrissat B."/>
            <person name="Grigoriev I.V."/>
            <person name="Corradi N."/>
            <person name="Roux C."/>
            <person name="Martin F.M."/>
        </authorList>
    </citation>
    <scope>NUCLEOTIDE SEQUENCE [LARGE SCALE GENOMIC DNA]</scope>
    <source>
        <strain evidence="2 3">DAOM 227022</strain>
    </source>
</reference>
<feature type="region of interest" description="Disordered" evidence="1">
    <location>
        <begin position="115"/>
        <end position="153"/>
    </location>
</feature>
<gene>
    <name evidence="2" type="ORF">C1645_321216</name>
</gene>
<comment type="caution">
    <text evidence="2">The sequence shown here is derived from an EMBL/GenBank/DDBJ whole genome shotgun (WGS) entry which is preliminary data.</text>
</comment>
<proteinExistence type="predicted"/>
<protein>
    <recommendedName>
        <fullName evidence="4">Spt20 family-domain-containing protein</fullName>
    </recommendedName>
</protein>
<dbReference type="EMBL" id="QKYT01000349">
    <property type="protein sequence ID" value="RIA86724.1"/>
    <property type="molecule type" value="Genomic_DNA"/>
</dbReference>
<sequence>MNDGKEYKLDDSQATLRNELGNDEAYKAFIKSFVVLYSIDNNLKYDSERVDIVPVDMLPKVTTELTSPQTEMKFDSMQPYKIIELLPQQSDVSSNEGIKDLSVSDLYNAAAKKAMQAKPSVSTPINQDPSLMSPPRRRNSQRSKQTVTTQAQVPIPVQNAANPLVLMRPGNQTSVQQQVPQVQMHQPQVMTASQSPNQRPVQSPALIHTNFPPVQVPQSSTDGTRPIQQIPIPTIVRQVPIQIPNAQMPMQQVQLMQGQMVGQSNNVQVIQNITQGIPNIRPIGVRINNIPNLTHATQVNARSTVNQSVAQGATITSPSIHKIVPARRSTQGQSQQMNTPAQQTGQMNISPQMNSSPMNQIQVSPQINIPTQPTDPRVTPQLNVQSQMNQVQPAVQMNIPTQVSDQVNIQQTQTTPRINPGRVTPQMNAQAQMNQARSTPQINIPTQVSDQMQATLRMNPRMNVQLQSTDQNTSAQRINRPPFNNIQQQQQFIAAMRYRNGFRNPGLINMQNMQQQPFMQFGQNMMLHSQLLPGQQQGGIRPQMRPQIMRVQPQQVQQVQQVLIRQNIPIIQQQQMAQQLGVQMNGGQWVFPQNQIQPPQQPPNPQNPWNGNGNSGSKQ</sequence>